<protein>
    <recommendedName>
        <fullName evidence="3">Polymerase nucleotidyl transferase domain-containing protein</fullName>
    </recommendedName>
</protein>
<sequence length="291" mass="33919">MSINQLILATLAYHDIFDYPLAEDEVHSFLIEKKVDIARIRDGLNSLMTRSIIGSYYGFYYLKNRAQISRTRLARENNSRQKFKRALFYGALLKAIPTIKLLAISGALAMNNSRKNDDIDLLIITSRGNLWTTRFLANFILWPFKRDPKGKSVSNKACLNLFLDETYLKINDQNLYTAHEICQIKPIWDRDNAYHKLIRANSWIKKYLPNWQPDNSIKYQVSSIKKSGFSLITSHLSLIEILLKKFQLWYMKSKISTERIGEGQLFFHPANTGEWVMGEFQKRLKILKISV</sequence>
<evidence type="ECO:0000313" key="1">
    <source>
        <dbReference type="EMBL" id="OGD84432.1"/>
    </source>
</evidence>
<dbReference type="Proteomes" id="UP000177069">
    <property type="component" value="Unassembled WGS sequence"/>
</dbReference>
<dbReference type="EMBL" id="MFBA01000060">
    <property type="protein sequence ID" value="OGD84432.1"/>
    <property type="molecule type" value="Genomic_DNA"/>
</dbReference>
<proteinExistence type="predicted"/>
<gene>
    <name evidence="1" type="ORF">A2696_01600</name>
</gene>
<name>A0A1F5FXW0_9BACT</name>
<comment type="caution">
    <text evidence="1">The sequence shown here is derived from an EMBL/GenBank/DDBJ whole genome shotgun (WGS) entry which is preliminary data.</text>
</comment>
<reference evidence="1 2" key="1">
    <citation type="journal article" date="2016" name="Nat. Commun.">
        <title>Thousands of microbial genomes shed light on interconnected biogeochemical processes in an aquifer system.</title>
        <authorList>
            <person name="Anantharaman K."/>
            <person name="Brown C.T."/>
            <person name="Hug L.A."/>
            <person name="Sharon I."/>
            <person name="Castelle C.J."/>
            <person name="Probst A.J."/>
            <person name="Thomas B.C."/>
            <person name="Singh A."/>
            <person name="Wilkins M.J."/>
            <person name="Karaoz U."/>
            <person name="Brodie E.L."/>
            <person name="Williams K.H."/>
            <person name="Hubbard S.S."/>
            <person name="Banfield J.F."/>
        </authorList>
    </citation>
    <scope>NUCLEOTIDE SEQUENCE [LARGE SCALE GENOMIC DNA]</scope>
</reference>
<organism evidence="1 2">
    <name type="scientific">Candidatus Curtissbacteria bacterium RIFCSPHIGHO2_01_FULL_41_13</name>
    <dbReference type="NCBI Taxonomy" id="1797745"/>
    <lineage>
        <taxon>Bacteria</taxon>
        <taxon>Candidatus Curtissiibacteriota</taxon>
    </lineage>
</organism>
<evidence type="ECO:0000313" key="2">
    <source>
        <dbReference type="Proteomes" id="UP000177069"/>
    </source>
</evidence>
<evidence type="ECO:0008006" key="3">
    <source>
        <dbReference type="Google" id="ProtNLM"/>
    </source>
</evidence>
<accession>A0A1F5FXW0</accession>
<dbReference type="AlphaFoldDB" id="A0A1F5FXW0"/>